<evidence type="ECO:0000313" key="3">
    <source>
        <dbReference type="Proteomes" id="UP000752297"/>
    </source>
</evidence>
<proteinExistence type="predicted"/>
<dbReference type="EMBL" id="JAHRVA010000001">
    <property type="protein sequence ID" value="MBV2142955.1"/>
    <property type="molecule type" value="Genomic_DNA"/>
</dbReference>
<dbReference type="AlphaFoldDB" id="A0A949PQC4"/>
<dbReference type="InterPro" id="IPR004360">
    <property type="entry name" value="Glyas_Fos-R_dOase_dom"/>
</dbReference>
<evidence type="ECO:0000313" key="2">
    <source>
        <dbReference type="EMBL" id="MBV2142955.1"/>
    </source>
</evidence>
<sequence length="139" mass="15086">MQLHRGRLIDHIQLVVRDLQASESFYTAVMSVLGIPVLITDNGYFIADELTVSSADSPTASGELTGRHHLAFQAKDRETVDAFYSAALAHGGRDNGAPGIRSYHPGYYAAFVLDPDGNNIEAVYQGEAKRNASSVTIEF</sequence>
<dbReference type="InterPro" id="IPR037523">
    <property type="entry name" value="VOC_core"/>
</dbReference>
<dbReference type="Pfam" id="PF00903">
    <property type="entry name" value="Glyoxalase"/>
    <property type="match status" value="1"/>
</dbReference>
<organism evidence="2 3">
    <name type="scientific">Falsochrobactrum tianjinense</name>
    <dbReference type="NCBI Taxonomy" id="2706015"/>
    <lineage>
        <taxon>Bacteria</taxon>
        <taxon>Pseudomonadati</taxon>
        <taxon>Pseudomonadota</taxon>
        <taxon>Alphaproteobacteria</taxon>
        <taxon>Hyphomicrobiales</taxon>
        <taxon>Brucellaceae</taxon>
        <taxon>Falsochrobactrum</taxon>
    </lineage>
</organism>
<comment type="caution">
    <text evidence="2">The sequence shown here is derived from an EMBL/GenBank/DDBJ whole genome shotgun (WGS) entry which is preliminary data.</text>
</comment>
<evidence type="ECO:0000259" key="1">
    <source>
        <dbReference type="PROSITE" id="PS51819"/>
    </source>
</evidence>
<accession>A0A949PQC4</accession>
<dbReference type="Proteomes" id="UP000752297">
    <property type="component" value="Unassembled WGS sequence"/>
</dbReference>
<dbReference type="CDD" id="cd07262">
    <property type="entry name" value="VOC_like"/>
    <property type="match status" value="1"/>
</dbReference>
<protein>
    <submittedName>
        <fullName evidence="2">VOC family protein</fullName>
    </submittedName>
</protein>
<dbReference type="PROSITE" id="PS51819">
    <property type="entry name" value="VOC"/>
    <property type="match status" value="1"/>
</dbReference>
<reference evidence="2 3" key="1">
    <citation type="submission" date="2021-06" db="EMBL/GenBank/DDBJ databases">
        <title>Falsochrobactrum tianjin sp.nov., a new petroleum-degrading bacteria isolated from oily soils.</title>
        <authorList>
            <person name="Chen G."/>
            <person name="Chen H."/>
            <person name="Tian J."/>
            <person name="Qing J."/>
            <person name="Zhong L."/>
            <person name="Ma W."/>
            <person name="Song Y."/>
            <person name="Cui X."/>
            <person name="Yan B."/>
        </authorList>
    </citation>
    <scope>NUCLEOTIDE SEQUENCE [LARGE SCALE GENOMIC DNA]</scope>
    <source>
        <strain evidence="2 3">TDYN1</strain>
    </source>
</reference>
<dbReference type="PANTHER" id="PTHR35006:SF2">
    <property type="entry name" value="GLYOXALASE FAMILY PROTEIN (AFU_ORTHOLOGUE AFUA_5G14830)"/>
    <property type="match status" value="1"/>
</dbReference>
<keyword evidence="3" id="KW-1185">Reference proteome</keyword>
<dbReference type="RefSeq" id="WP_217676898.1">
    <property type="nucleotide sequence ID" value="NZ_JAHRVA010000001.1"/>
</dbReference>
<gene>
    <name evidence="2" type="ORF">KUG47_05530</name>
</gene>
<dbReference type="PANTHER" id="PTHR35006">
    <property type="entry name" value="GLYOXALASE FAMILY PROTEIN (AFU_ORTHOLOGUE AFUA_5G14830)"/>
    <property type="match status" value="1"/>
</dbReference>
<feature type="domain" description="VOC" evidence="1">
    <location>
        <begin position="8"/>
        <end position="125"/>
    </location>
</feature>
<name>A0A949PQC4_9HYPH</name>